<dbReference type="OrthoDB" id="108014at2"/>
<dbReference type="Pfam" id="PF13181">
    <property type="entry name" value="TPR_8"/>
    <property type="match status" value="4"/>
</dbReference>
<name>A0A841JWV6_9BACT</name>
<evidence type="ECO:0000256" key="1">
    <source>
        <dbReference type="PROSITE-ProRule" id="PRU00339"/>
    </source>
</evidence>
<dbReference type="EMBL" id="JACHEK010000008">
    <property type="protein sequence ID" value="MBB6145852.1"/>
    <property type="molecule type" value="Genomic_DNA"/>
</dbReference>
<dbReference type="PROSITE" id="PS51257">
    <property type="entry name" value="PROKAR_LIPOPROTEIN"/>
    <property type="match status" value="1"/>
</dbReference>
<dbReference type="InterPro" id="IPR019734">
    <property type="entry name" value="TPR_rpt"/>
</dbReference>
<feature type="repeat" description="TPR" evidence="1">
    <location>
        <begin position="277"/>
        <end position="310"/>
    </location>
</feature>
<dbReference type="PANTHER" id="PTHR12558:SF13">
    <property type="entry name" value="CELL DIVISION CYCLE PROTEIN 27 HOMOLOG"/>
    <property type="match status" value="1"/>
</dbReference>
<dbReference type="PROSITE" id="PS50005">
    <property type="entry name" value="TPR"/>
    <property type="match status" value="6"/>
</dbReference>
<reference evidence="3 4" key="1">
    <citation type="submission" date="2020-08" db="EMBL/GenBank/DDBJ databases">
        <title>Genomic Encyclopedia of Type Strains, Phase IV (KMG-IV): sequencing the most valuable type-strain genomes for metagenomic binning, comparative biology and taxonomic classification.</title>
        <authorList>
            <person name="Goeker M."/>
        </authorList>
    </citation>
    <scope>NUCLEOTIDE SEQUENCE [LARGE SCALE GENOMIC DNA]</scope>
    <source>
        <strain evidence="3 4">DSM 103733</strain>
    </source>
</reference>
<feature type="repeat" description="TPR" evidence="1">
    <location>
        <begin position="646"/>
        <end position="679"/>
    </location>
</feature>
<keyword evidence="1" id="KW-0802">TPR repeat</keyword>
<dbReference type="SUPFAM" id="SSF48452">
    <property type="entry name" value="TPR-like"/>
    <property type="match status" value="3"/>
</dbReference>
<dbReference type="Gene3D" id="1.25.40.10">
    <property type="entry name" value="Tetratricopeptide repeat domain"/>
    <property type="match status" value="5"/>
</dbReference>
<dbReference type="AlphaFoldDB" id="A0A841JWV6"/>
<sequence length="696" mass="75662">MLKKVGTPGASVIPLAIGLSLACSQATHRRSAPPSTLQQHYEAAEAFQGQGNLGQAEFQYKLFLAAALQEIADDRSHIGDYLRAVPLFDEALKLTPNHSGLRMDYAEAALADKDFAKAKSLAEELLANYSNDMADGDKAKLHRILGQALLGMKQNAEAKEQFAAAVNLDPGFESQYALAQLDLALSDMKGAAQVFANLQSKFGDTASAHMEFGRAYAEADFPEEAIQEYKKVLAKDDRFPGAHYSLGASYLLRSGDTAFPQAEAEFKKELAVHPNDYFSYSQLGYIAMSRRQLQEAIKDLSRAAELDPRNPDNFLLLGGIYGDLGKTAEAENALRKAIAVTIDSSRNHYQIRGAHYQLGLILMQRGDSFEGKKEMQIAQQLLLQNRLLDQVNLTGKAPTDSDAMAQTPDTSPFPVASTTNPSGEGAAVAREDETRIGPAIADSFNNLGAIAAQNKVYEAATEYFAKAAEWNPAMDGLDYNWGRAAYAAQQYKQAVICLERYTQSHAAADINVQLPLGMSKFMLQDYKGALAVFSPIAVQMSRVPLLAYAYAESLIKTGDHEAGLDRLQAIEREHPNLAVVHKAIGEELAAQGKYPEAEMELRTAIHIEPSDSSAKYDLALALIPLGKKDEAEQLLNELVSEDLKNAGVYYELGSLQLAHGNTKVAVTNLQKALQLNPNNSAAREKLAEASGLDSKP</sequence>
<keyword evidence="4" id="KW-1185">Reference proteome</keyword>
<feature type="repeat" description="TPR" evidence="1">
    <location>
        <begin position="65"/>
        <end position="98"/>
    </location>
</feature>
<dbReference type="InterPro" id="IPR011990">
    <property type="entry name" value="TPR-like_helical_dom_sf"/>
</dbReference>
<dbReference type="Pfam" id="PF13432">
    <property type="entry name" value="TPR_16"/>
    <property type="match status" value="1"/>
</dbReference>
<dbReference type="PANTHER" id="PTHR12558">
    <property type="entry name" value="CELL DIVISION CYCLE 16,23,27"/>
    <property type="match status" value="1"/>
</dbReference>
<dbReference type="RefSeq" id="WP_156186069.1">
    <property type="nucleotide sequence ID" value="NZ_JACHEK010000008.1"/>
</dbReference>
<dbReference type="SMART" id="SM00028">
    <property type="entry name" value="TPR"/>
    <property type="match status" value="9"/>
</dbReference>
<protein>
    <submittedName>
        <fullName evidence="3">Tetratricopeptide (TPR) repeat protein</fullName>
    </submittedName>
</protein>
<feature type="repeat" description="TPR" evidence="1">
    <location>
        <begin position="578"/>
        <end position="611"/>
    </location>
</feature>
<gene>
    <name evidence="3" type="ORF">HNQ77_003822</name>
</gene>
<comment type="caution">
    <text evidence="3">The sequence shown here is derived from an EMBL/GenBank/DDBJ whole genome shotgun (WGS) entry which is preliminary data.</text>
</comment>
<proteinExistence type="predicted"/>
<evidence type="ECO:0000313" key="3">
    <source>
        <dbReference type="EMBL" id="MBB6145852.1"/>
    </source>
</evidence>
<dbReference type="PROSITE" id="PS50293">
    <property type="entry name" value="TPR_REGION"/>
    <property type="match status" value="1"/>
</dbReference>
<dbReference type="Pfam" id="PF14559">
    <property type="entry name" value="TPR_19"/>
    <property type="match status" value="2"/>
</dbReference>
<accession>A0A841JWV6</accession>
<dbReference type="Proteomes" id="UP000538666">
    <property type="component" value="Unassembled WGS sequence"/>
</dbReference>
<feature type="repeat" description="TPR" evidence="1">
    <location>
        <begin position="139"/>
        <end position="172"/>
    </location>
</feature>
<evidence type="ECO:0000313" key="4">
    <source>
        <dbReference type="Proteomes" id="UP000538666"/>
    </source>
</evidence>
<feature type="region of interest" description="Disordered" evidence="2">
    <location>
        <begin position="395"/>
        <end position="430"/>
    </location>
</feature>
<evidence type="ECO:0000256" key="2">
    <source>
        <dbReference type="SAM" id="MobiDB-lite"/>
    </source>
</evidence>
<organism evidence="3 4">
    <name type="scientific">Silvibacterium bohemicum</name>
    <dbReference type="NCBI Taxonomy" id="1577686"/>
    <lineage>
        <taxon>Bacteria</taxon>
        <taxon>Pseudomonadati</taxon>
        <taxon>Acidobacteriota</taxon>
        <taxon>Terriglobia</taxon>
        <taxon>Terriglobales</taxon>
        <taxon>Acidobacteriaceae</taxon>
        <taxon>Silvibacterium</taxon>
    </lineage>
</organism>
<feature type="repeat" description="TPR" evidence="1">
    <location>
        <begin position="441"/>
        <end position="474"/>
    </location>
</feature>